<dbReference type="RefSeq" id="WP_125752144.1">
    <property type="nucleotide sequence ID" value="NZ_JBHTON010000006.1"/>
</dbReference>
<dbReference type="EMBL" id="JBHTON010000006">
    <property type="protein sequence ID" value="MFD1484211.1"/>
    <property type="molecule type" value="Genomic_DNA"/>
</dbReference>
<proteinExistence type="predicted"/>
<reference evidence="2" key="1">
    <citation type="journal article" date="2019" name="Int. J. Syst. Evol. Microbiol.">
        <title>The Global Catalogue of Microorganisms (GCM) 10K type strain sequencing project: providing services to taxonomists for standard genome sequencing and annotation.</title>
        <authorList>
            <consortium name="The Broad Institute Genomics Platform"/>
            <consortium name="The Broad Institute Genome Sequencing Center for Infectious Disease"/>
            <person name="Wu L."/>
            <person name="Ma J."/>
        </authorList>
    </citation>
    <scope>NUCLEOTIDE SEQUENCE [LARGE SCALE GENOMIC DNA]</scope>
    <source>
        <strain evidence="2">CCM 8903</strain>
    </source>
</reference>
<organism evidence="1 2">
    <name type="scientific">Lacticaseibacillus baoqingensis</name>
    <dbReference type="NCBI Taxonomy" id="2486013"/>
    <lineage>
        <taxon>Bacteria</taxon>
        <taxon>Bacillati</taxon>
        <taxon>Bacillota</taxon>
        <taxon>Bacilli</taxon>
        <taxon>Lactobacillales</taxon>
        <taxon>Lactobacillaceae</taxon>
        <taxon>Lacticaseibacillus</taxon>
    </lineage>
</organism>
<name>A0ABW4E648_9LACO</name>
<protein>
    <recommendedName>
        <fullName evidence="3">DUF1878 family protein</fullName>
    </recommendedName>
</protein>
<gene>
    <name evidence="1" type="ORF">ACFQ5J_03075</name>
</gene>
<accession>A0ABW4E648</accession>
<sequence>MLTEDYIQLVNQELDRLLVYETVFKEYTATCHKLEIGNCFASENFEQLHDYFSRNVLRFNHFVSECYHIQPPAGFTDFNETLLTSLEAIKHAVSLMLMAIEPTGVNHPLYEAGLHEQARAHSELDAAFALIGGEAQAM</sequence>
<evidence type="ECO:0008006" key="3">
    <source>
        <dbReference type="Google" id="ProtNLM"/>
    </source>
</evidence>
<dbReference type="Proteomes" id="UP001597252">
    <property type="component" value="Unassembled WGS sequence"/>
</dbReference>
<evidence type="ECO:0000313" key="2">
    <source>
        <dbReference type="Proteomes" id="UP001597252"/>
    </source>
</evidence>
<evidence type="ECO:0000313" key="1">
    <source>
        <dbReference type="EMBL" id="MFD1484211.1"/>
    </source>
</evidence>
<comment type="caution">
    <text evidence="1">The sequence shown here is derived from an EMBL/GenBank/DDBJ whole genome shotgun (WGS) entry which is preliminary data.</text>
</comment>
<keyword evidence="2" id="KW-1185">Reference proteome</keyword>